<feature type="region of interest" description="Disordered" evidence="1">
    <location>
        <begin position="556"/>
        <end position="582"/>
    </location>
</feature>
<feature type="compositionally biased region" description="Polar residues" evidence="1">
    <location>
        <begin position="153"/>
        <end position="175"/>
    </location>
</feature>
<name>A0A060XQ28_ONCMY</name>
<gene>
    <name evidence="2" type="ORF">GSONMT00011974001</name>
</gene>
<protein>
    <submittedName>
        <fullName evidence="2">Uncharacterized protein</fullName>
    </submittedName>
</protein>
<feature type="compositionally biased region" description="Basic and acidic residues" evidence="1">
    <location>
        <begin position="250"/>
        <end position="267"/>
    </location>
</feature>
<feature type="compositionally biased region" description="Low complexity" evidence="1">
    <location>
        <begin position="457"/>
        <end position="474"/>
    </location>
</feature>
<feature type="compositionally biased region" description="Acidic residues" evidence="1">
    <location>
        <begin position="400"/>
        <end position="418"/>
    </location>
</feature>
<reference evidence="2 3" key="1">
    <citation type="journal article" date="2014" name="Nat. Commun.">
        <title>The rainbow trout genome provides novel insights into evolution after whole-genome duplication in vertebrates.</title>
        <authorList>
            <person name="Berthelot C."/>
            <person name="Brunet F."/>
            <person name="Chalopin D."/>
            <person name="Juanchich A."/>
            <person name="Bernard M."/>
            <person name="Noel B."/>
            <person name="Bento P."/>
            <person name="Da Silva C."/>
            <person name="Labadie K."/>
            <person name="Alberti A."/>
            <person name="Aury J.M."/>
            <person name="Louis A."/>
            <person name="Dehais P."/>
            <person name="Bardou P."/>
            <person name="Montfort J."/>
            <person name="Klopp C."/>
            <person name="Cabau C."/>
            <person name="Gaspin C."/>
            <person name="Thorgaard G.H."/>
            <person name="Boussaha M."/>
            <person name="Quillet E."/>
            <person name="Guyomard R."/>
            <person name="Galiana D."/>
            <person name="Bobe J."/>
            <person name="Volff J.N."/>
            <person name="Genet C."/>
            <person name="Wincker P."/>
            <person name="Jaillon O."/>
            <person name="Roest Crollius H."/>
            <person name="Guiguen Y."/>
        </authorList>
    </citation>
    <scope>NUCLEOTIDE SEQUENCE [LARGE SCALE GENOMIC DNA]</scope>
</reference>
<dbReference type="AlphaFoldDB" id="A0A060XQ28"/>
<feature type="region of interest" description="Disordered" evidence="1">
    <location>
        <begin position="40"/>
        <end position="191"/>
    </location>
</feature>
<proteinExistence type="predicted"/>
<evidence type="ECO:0000256" key="1">
    <source>
        <dbReference type="SAM" id="MobiDB-lite"/>
    </source>
</evidence>
<evidence type="ECO:0000313" key="3">
    <source>
        <dbReference type="Proteomes" id="UP000193380"/>
    </source>
</evidence>
<feature type="region of interest" description="Disordered" evidence="1">
    <location>
        <begin position="390"/>
        <end position="419"/>
    </location>
</feature>
<dbReference type="EMBL" id="FR905397">
    <property type="protein sequence ID" value="CDQ79025.1"/>
    <property type="molecule type" value="Genomic_DNA"/>
</dbReference>
<feature type="compositionally biased region" description="Basic and acidic residues" evidence="1">
    <location>
        <begin position="556"/>
        <end position="580"/>
    </location>
</feature>
<sequence>MLYLVSGDLLFDRFESWYCRDNMDTVLMVTLEERQSLVMSASSGRTFSPQTLAQTQAQQQTQPETQTPQSSSECASESSHDDDSSTERGEDVCLTGPLSSDYNRTGAPGIEGKLAVSTGGPAGPVESGSDVSPPDPLDPLQIVCPGGLLSEPGSVTSPSPDDANNNGLDLHSTSPAEDPCLASNVPSPRIEGDVDVLAPKIEGNLEVEDSDRPVESGHFLDANLSGQLEDMELGHTSPSQTESDMELEEESPRWTETDSQPEDHSEGPMDNGHVPTDLEHTEDNHVPFPLGHIHTLLVQSEAEVSHVTISVVQSETFSSIPSLVVSVDNNMDPFRPPSLPIALSEAPLVGLGLCDHPRIIKHKPSSITFSDYTCSSSTCHSSTDHSVFINDSSDCRESSSEEDDEGDVDEDGDDDDIFPELLQSREFLVSRRRRSSNRDKVVQKRSSLNPQAEAPVSSTTNTSASSHLSSSSSSKNQNHGGYEAETETSNTEESPLVQPQTLWCESMSQLMRKLDQLNLDIEEALSASSSPSDTPCTARRQQCGAVSGTAVNQSLNEKDSTLLQRGEPDTGECPRQDQHKTTAPRISAIGTRARTKKTVVSSSETLPRPFDSCLLCACVPVCLGLGETM</sequence>
<accession>A0A060XQ28</accession>
<feature type="region of interest" description="Disordered" evidence="1">
    <location>
        <begin position="432"/>
        <end position="497"/>
    </location>
</feature>
<feature type="region of interest" description="Disordered" evidence="1">
    <location>
        <begin position="232"/>
        <end position="273"/>
    </location>
</feature>
<dbReference type="STRING" id="8022.A0A060XQ28"/>
<organism evidence="2 3">
    <name type="scientific">Oncorhynchus mykiss</name>
    <name type="common">Rainbow trout</name>
    <name type="synonym">Salmo gairdneri</name>
    <dbReference type="NCBI Taxonomy" id="8022"/>
    <lineage>
        <taxon>Eukaryota</taxon>
        <taxon>Metazoa</taxon>
        <taxon>Chordata</taxon>
        <taxon>Craniata</taxon>
        <taxon>Vertebrata</taxon>
        <taxon>Euteleostomi</taxon>
        <taxon>Actinopterygii</taxon>
        <taxon>Neopterygii</taxon>
        <taxon>Teleostei</taxon>
        <taxon>Protacanthopterygii</taxon>
        <taxon>Salmoniformes</taxon>
        <taxon>Salmonidae</taxon>
        <taxon>Salmoninae</taxon>
        <taxon>Oncorhynchus</taxon>
    </lineage>
</organism>
<dbReference type="Proteomes" id="UP000193380">
    <property type="component" value="Chromosome 27"/>
</dbReference>
<evidence type="ECO:0000313" key="2">
    <source>
        <dbReference type="EMBL" id="CDQ79025.1"/>
    </source>
</evidence>
<dbReference type="PaxDb" id="8022-A0A060XQ28"/>
<feature type="compositionally biased region" description="Low complexity" evidence="1">
    <location>
        <begin position="48"/>
        <end position="77"/>
    </location>
</feature>
<feature type="compositionally biased region" description="Basic and acidic residues" evidence="1">
    <location>
        <begin position="78"/>
        <end position="91"/>
    </location>
</feature>